<evidence type="ECO:0000256" key="3">
    <source>
        <dbReference type="ARBA" id="ARBA00022723"/>
    </source>
</evidence>
<keyword evidence="4" id="KW-0227">DNA damage</keyword>
<proteinExistence type="inferred from homology"/>
<evidence type="ECO:0000313" key="16">
    <source>
        <dbReference type="EMBL" id="MFC7268658.1"/>
    </source>
</evidence>
<evidence type="ECO:0000256" key="7">
    <source>
        <dbReference type="ARBA" id="ARBA00022833"/>
    </source>
</evidence>
<keyword evidence="7" id="KW-0862">Zinc</keyword>
<evidence type="ECO:0000256" key="8">
    <source>
        <dbReference type="ARBA" id="ARBA00023125"/>
    </source>
</evidence>
<comment type="caution">
    <text evidence="16">The sequence shown here is derived from an EMBL/GenBank/DDBJ whole genome shotgun (WGS) entry which is preliminary data.</text>
</comment>
<dbReference type="SUPFAM" id="SSF57716">
    <property type="entry name" value="Glucocorticoid receptor-like (DNA-binding domain)"/>
    <property type="match status" value="1"/>
</dbReference>
<accession>A0ABW2HC45</accession>
<keyword evidence="10" id="KW-0456">Lyase</keyword>
<dbReference type="InterPro" id="IPR035937">
    <property type="entry name" value="FPG_N"/>
</dbReference>
<evidence type="ECO:0000256" key="4">
    <source>
        <dbReference type="ARBA" id="ARBA00022763"/>
    </source>
</evidence>
<dbReference type="EMBL" id="JBHTBE010000001">
    <property type="protein sequence ID" value="MFC7268658.1"/>
    <property type="molecule type" value="Genomic_DNA"/>
</dbReference>
<evidence type="ECO:0000256" key="6">
    <source>
        <dbReference type="ARBA" id="ARBA00022801"/>
    </source>
</evidence>
<keyword evidence="17" id="KW-1185">Reference proteome</keyword>
<evidence type="ECO:0000256" key="9">
    <source>
        <dbReference type="ARBA" id="ARBA00023204"/>
    </source>
</evidence>
<sequence>MPESPEVQALAEFLDERLTSRRITRVEVDEFRAIKTRDRPPASLEGATVTGVRRFGKHLSVSTDAGALVISFGRAGWARWNGEAAPGGAPVIARIELDDDMLDLTDAGQWLSLALHVVDDPLDVPAIAGLGPDPASDGFTLERFDAVVAGRRKQLKALLQEQESFAGIGNAYSDEILHEARLSPVAHASALDEVGRDALFAATTGVVRAAIAARRGIPPHALKAAKVAAMQVHGRGGAPCPRCGDAVRDHSTSSTSWQYCATCQTAGIPLE</sequence>
<keyword evidence="3" id="KW-0479">Metal-binding</keyword>
<gene>
    <name evidence="16" type="ORF">ACFQRL_06785</name>
</gene>
<dbReference type="PANTHER" id="PTHR22993:SF9">
    <property type="entry name" value="FORMAMIDOPYRIMIDINE-DNA GLYCOSYLASE"/>
    <property type="match status" value="1"/>
</dbReference>
<organism evidence="16 17">
    <name type="scientific">Microbacterium fluvii</name>
    <dbReference type="NCBI Taxonomy" id="415215"/>
    <lineage>
        <taxon>Bacteria</taxon>
        <taxon>Bacillati</taxon>
        <taxon>Actinomycetota</taxon>
        <taxon>Actinomycetes</taxon>
        <taxon>Micrococcales</taxon>
        <taxon>Microbacteriaceae</taxon>
        <taxon>Microbacterium</taxon>
    </lineage>
</organism>
<evidence type="ECO:0000256" key="5">
    <source>
        <dbReference type="ARBA" id="ARBA00022771"/>
    </source>
</evidence>
<keyword evidence="5 13" id="KW-0863">Zinc-finger</keyword>
<dbReference type="Gene3D" id="3.20.190.10">
    <property type="entry name" value="MutM-like, N-terminal"/>
    <property type="match status" value="1"/>
</dbReference>
<evidence type="ECO:0000256" key="12">
    <source>
        <dbReference type="ARBA" id="ARBA00023295"/>
    </source>
</evidence>
<dbReference type="InterPro" id="IPR000214">
    <property type="entry name" value="Znf_DNA_glyclase/AP_lyase"/>
</dbReference>
<dbReference type="InterPro" id="IPR015886">
    <property type="entry name" value="H2TH_FPG"/>
</dbReference>
<evidence type="ECO:0000259" key="14">
    <source>
        <dbReference type="PROSITE" id="PS51066"/>
    </source>
</evidence>
<evidence type="ECO:0000256" key="10">
    <source>
        <dbReference type="ARBA" id="ARBA00023239"/>
    </source>
</evidence>
<keyword evidence="12" id="KW-0326">Glycosidase</keyword>
<keyword evidence="9" id="KW-0234">DNA repair</keyword>
<keyword evidence="8" id="KW-0238">DNA-binding</keyword>
<dbReference type="Proteomes" id="UP001596507">
    <property type="component" value="Unassembled WGS sequence"/>
</dbReference>
<feature type="domain" description="FPG-type" evidence="14">
    <location>
        <begin position="231"/>
        <end position="265"/>
    </location>
</feature>
<comment type="similarity">
    <text evidence="2">Belongs to the FPG family.</text>
</comment>
<evidence type="ECO:0000256" key="11">
    <source>
        <dbReference type="ARBA" id="ARBA00023268"/>
    </source>
</evidence>
<keyword evidence="6" id="KW-0378">Hydrolase</keyword>
<dbReference type="InterPro" id="IPR012319">
    <property type="entry name" value="FPG_cat"/>
</dbReference>
<dbReference type="PANTHER" id="PTHR22993">
    <property type="entry name" value="FORMAMIDOPYRIMIDINE-DNA GLYCOSYLASE"/>
    <property type="match status" value="1"/>
</dbReference>
<dbReference type="SUPFAM" id="SSF81624">
    <property type="entry name" value="N-terminal domain of MutM-like DNA repair proteins"/>
    <property type="match status" value="1"/>
</dbReference>
<dbReference type="Gene3D" id="1.10.8.50">
    <property type="match status" value="1"/>
</dbReference>
<dbReference type="PROSITE" id="PS51068">
    <property type="entry name" value="FPG_CAT"/>
    <property type="match status" value="1"/>
</dbReference>
<dbReference type="Pfam" id="PF01149">
    <property type="entry name" value="Fapy_DNA_glyco"/>
    <property type="match status" value="1"/>
</dbReference>
<reference evidence="17" key="1">
    <citation type="journal article" date="2019" name="Int. J. Syst. Evol. Microbiol.">
        <title>The Global Catalogue of Microorganisms (GCM) 10K type strain sequencing project: providing services to taxonomists for standard genome sequencing and annotation.</title>
        <authorList>
            <consortium name="The Broad Institute Genomics Platform"/>
            <consortium name="The Broad Institute Genome Sequencing Center for Infectious Disease"/>
            <person name="Wu L."/>
            <person name="Ma J."/>
        </authorList>
    </citation>
    <scope>NUCLEOTIDE SEQUENCE [LARGE SCALE GENOMIC DNA]</scope>
    <source>
        <strain evidence="17">CGMCC 1.15772</strain>
    </source>
</reference>
<dbReference type="SMART" id="SM01232">
    <property type="entry name" value="H2TH"/>
    <property type="match status" value="1"/>
</dbReference>
<keyword evidence="11" id="KW-0511">Multifunctional enzyme</keyword>
<evidence type="ECO:0000259" key="15">
    <source>
        <dbReference type="PROSITE" id="PS51068"/>
    </source>
</evidence>
<protein>
    <submittedName>
        <fullName evidence="16">DNA-formamidopyrimidine glycosylase family protein</fullName>
    </submittedName>
</protein>
<comment type="catalytic activity">
    <reaction evidence="1">
        <text>Hydrolysis of DNA containing ring-opened 7-methylguanine residues, releasing 2,6-diamino-4-hydroxy-5-(N-methyl)formamidopyrimidine.</text>
        <dbReference type="EC" id="3.2.2.23"/>
    </reaction>
</comment>
<dbReference type="SMART" id="SM00898">
    <property type="entry name" value="Fapy_DNA_glyco"/>
    <property type="match status" value="1"/>
</dbReference>
<feature type="domain" description="Formamidopyrimidine-DNA glycosylase catalytic" evidence="15">
    <location>
        <begin position="2"/>
        <end position="76"/>
    </location>
</feature>
<dbReference type="PROSITE" id="PS51066">
    <property type="entry name" value="ZF_FPG_2"/>
    <property type="match status" value="1"/>
</dbReference>
<evidence type="ECO:0000256" key="2">
    <source>
        <dbReference type="ARBA" id="ARBA00009409"/>
    </source>
</evidence>
<name>A0ABW2HC45_9MICO</name>
<dbReference type="InterPro" id="IPR010979">
    <property type="entry name" value="Ribosomal_uS13-like_H2TH"/>
</dbReference>
<dbReference type="Pfam" id="PF06831">
    <property type="entry name" value="H2TH"/>
    <property type="match status" value="1"/>
</dbReference>
<evidence type="ECO:0000256" key="13">
    <source>
        <dbReference type="PROSITE-ProRule" id="PRU00391"/>
    </source>
</evidence>
<evidence type="ECO:0000256" key="1">
    <source>
        <dbReference type="ARBA" id="ARBA00001668"/>
    </source>
</evidence>
<evidence type="ECO:0000313" key="17">
    <source>
        <dbReference type="Proteomes" id="UP001596507"/>
    </source>
</evidence>
<dbReference type="SUPFAM" id="SSF46946">
    <property type="entry name" value="S13-like H2TH domain"/>
    <property type="match status" value="1"/>
</dbReference>
<dbReference type="RefSeq" id="WP_262873543.1">
    <property type="nucleotide sequence ID" value="NZ_BAABKW010000002.1"/>
</dbReference>